<dbReference type="PANTHER" id="PTHR14150">
    <property type="entry name" value="U3 SMALL NUCLEOLAR RNA-ASSOCIATED PROTEIN 14"/>
    <property type="match status" value="1"/>
</dbReference>
<feature type="compositionally biased region" description="Low complexity" evidence="5">
    <location>
        <begin position="40"/>
        <end position="49"/>
    </location>
</feature>
<evidence type="ECO:0000256" key="2">
    <source>
        <dbReference type="ARBA" id="ARBA00022553"/>
    </source>
</evidence>
<comment type="subcellular location">
    <subcellularLocation>
        <location evidence="1">Nucleus</location>
        <location evidence="1">Nucleolus</location>
    </subcellularLocation>
</comment>
<feature type="compositionally biased region" description="Basic and acidic residues" evidence="5">
    <location>
        <begin position="69"/>
        <end position="79"/>
    </location>
</feature>
<sequence length="1291" mass="143047">MAEGRRKVGFRGPGRGDEDNGSRHGGRGGQGQNRKGGRQGQKAGQQEQEGGVHGMTQDPYEYEEEVADEERGKNRRYDNMEVYEYELPEDFEDEEIDEDEAFTAEDKKRFGEAMADSQEEEEEEEEEEDDESAGDGEIDLKSDEESDEEVEKEEEDDEEEDEEEEEGESDEAGGEEDATEKEEEEEEEEEDGKDRAGQRKSARKKKRRPSGTSLSVRAEKTKKEQSDDSGDDTKSFQQDEEEEISAMEDLEEEEEEDEEDMMDDEDDEEDGDVDNDADVAERHRMMLEAVTGRVLAGKDGEKDGGKKRQQQTDSSRRKRTSTVVSEAFPESEFNVGVGVATAGVREGGGKVTVSELVGSLAGTQGFAALRKKMDALQRTAAPPVAVPLAKPIKERVERQVGYSKAKEEVSKWAPIIRKNRDAPTLVFNKVELPRVTTAHIATIKPKTAMEKEIAAVLEESGLADVKRLENAEELELNKLTVEEVRERKERLAKMRSLLFQHEAKARRMKKIKSKTYHRIKLKEEAKRAEKMKMAVEEMDPEAAREEEMKRERMRAEERLRLKHKNTSKWARRIIKRGLHAHNDDGTRDAIAEQLRMHQMLTRKIASSRKDEDSSDLEDSSDATSSEEEGGGGGGTEGGEAGAAAASSRARIKAAAKGRAMLLKDLEEGKLEDAPSTGLFALPFMKRAIEKRKKEAEEEAMALLKELESKIAAGRESAQDGAPDALMDDGEDDENAGPVRGRLAFGDMAEQANKANDKSRRRRRGEDDYDEEDDEGLIYNSDDDDDDRIRRRARLDDEGMSDEGDVAELGIERKDETNRQDIADGRARSNDGAGTSEGDTRTQQQQIGRAGGSAERIGGQFATRQGPTADVLTQGTHEGREGDKKKKKKKRGKNAKVLLASSELPDGDPVQRIGQSATTWGPTTAKQEKQEGREGEEEEEKKKKSKKKKKTKKGKNAEGVLGEGTELRGVVANTAAAAANTSGGSSAENTRNANARPPQMTRGSVKQGAGAANVDLAVMLVHSQAKVAVLSEKSDDHTAAAKGEDGGKKRKRKRKASKGKKEVDGHAVAEAIKVVAEEGSEGSEEGEGEEEDLDEGGGALGSQRDLIRRAFAGDDVQAEFDELKMQAVDEEVPLGEGPVHIPGWGQWTRVQERRGPPEWMLKEHEELLRKKEKALAMRKDAGKKHLFINERLDKKVMKFATQNVPYPYSSAEVFESRMQFPIGREYNANSAFRDMIRPKEIKTAGIIIDPIKYVKSENGGGAAAAKTKRPGDEKKKFSHRRKSGGGKRQKQG</sequence>
<feature type="coiled-coil region" evidence="4">
    <location>
        <begin position="518"/>
        <end position="565"/>
    </location>
</feature>
<feature type="compositionally biased region" description="Basic residues" evidence="5">
    <location>
        <begin position="884"/>
        <end position="893"/>
    </location>
</feature>
<feature type="region of interest" description="Disordered" evidence="5">
    <location>
        <begin position="1257"/>
        <end position="1291"/>
    </location>
</feature>
<evidence type="ECO:0000256" key="5">
    <source>
        <dbReference type="SAM" id="MobiDB-lite"/>
    </source>
</evidence>
<dbReference type="GO" id="GO:0032040">
    <property type="term" value="C:small-subunit processome"/>
    <property type="evidence" value="ECO:0007669"/>
    <property type="project" value="InterPro"/>
</dbReference>
<dbReference type="EMBL" id="BFEA01000213">
    <property type="protein sequence ID" value="GBG74923.1"/>
    <property type="molecule type" value="Genomic_DNA"/>
</dbReference>
<feature type="compositionally biased region" description="Acidic residues" evidence="5">
    <location>
        <begin position="117"/>
        <end position="137"/>
    </location>
</feature>
<feature type="compositionally biased region" description="Low complexity" evidence="5">
    <location>
        <begin position="968"/>
        <end position="986"/>
    </location>
</feature>
<comment type="caution">
    <text evidence="6">The sequence shown here is derived from an EMBL/GenBank/DDBJ whole genome shotgun (WGS) entry which is preliminary data.</text>
</comment>
<feature type="compositionally biased region" description="Basic residues" evidence="5">
    <location>
        <begin position="1275"/>
        <end position="1291"/>
    </location>
</feature>
<evidence type="ECO:0000256" key="1">
    <source>
        <dbReference type="ARBA" id="ARBA00004604"/>
    </source>
</evidence>
<feature type="region of interest" description="Disordered" evidence="5">
    <location>
        <begin position="1029"/>
        <end position="1099"/>
    </location>
</feature>
<feature type="compositionally biased region" description="Gly residues" evidence="5">
    <location>
        <begin position="630"/>
        <end position="640"/>
    </location>
</feature>
<feature type="compositionally biased region" description="Acidic residues" evidence="5">
    <location>
        <begin position="612"/>
        <end position="629"/>
    </location>
</feature>
<feature type="compositionally biased region" description="Polar residues" evidence="5">
    <location>
        <begin position="912"/>
        <end position="924"/>
    </location>
</feature>
<evidence type="ECO:0000313" key="7">
    <source>
        <dbReference type="Proteomes" id="UP000265515"/>
    </source>
</evidence>
<feature type="compositionally biased region" description="Polar residues" evidence="5">
    <location>
        <begin position="861"/>
        <end position="875"/>
    </location>
</feature>
<dbReference type="Proteomes" id="UP000265515">
    <property type="component" value="Unassembled WGS sequence"/>
</dbReference>
<dbReference type="OrthoDB" id="277439at2759"/>
<dbReference type="GO" id="GO:0006364">
    <property type="term" value="P:rRNA processing"/>
    <property type="evidence" value="ECO:0007669"/>
    <property type="project" value="InterPro"/>
</dbReference>
<gene>
    <name evidence="6" type="ORF">CBR_g19437</name>
</gene>
<dbReference type="Gramene" id="GBG74923">
    <property type="protein sequence ID" value="GBG74923"/>
    <property type="gene ID" value="CBR_g19437"/>
</dbReference>
<dbReference type="OMA" id="EDLDFHE"/>
<dbReference type="Pfam" id="PF04615">
    <property type="entry name" value="Utp14"/>
    <property type="match status" value="1"/>
</dbReference>
<feature type="compositionally biased region" description="Basic and acidic residues" evidence="5">
    <location>
        <begin position="1031"/>
        <end position="1046"/>
    </location>
</feature>
<feature type="compositionally biased region" description="Acidic residues" evidence="5">
    <location>
        <begin position="766"/>
        <end position="785"/>
    </location>
</feature>
<feature type="region of interest" description="Disordered" evidence="5">
    <location>
        <begin position="1"/>
        <end position="327"/>
    </location>
</feature>
<evidence type="ECO:0000256" key="4">
    <source>
        <dbReference type="SAM" id="Coils"/>
    </source>
</evidence>
<proteinExistence type="predicted"/>
<dbReference type="STRING" id="69332.A0A388KYA3"/>
<name>A0A388KYA3_CHABU</name>
<feature type="compositionally biased region" description="Acidic residues" evidence="5">
    <location>
        <begin position="725"/>
        <end position="734"/>
    </location>
</feature>
<feature type="compositionally biased region" description="Basic and acidic residues" evidence="5">
    <location>
        <begin position="809"/>
        <end position="828"/>
    </location>
</feature>
<protein>
    <recommendedName>
        <fullName evidence="8">U3 small nucleolar RNA-associated protein 14</fullName>
    </recommendedName>
</protein>
<feature type="compositionally biased region" description="Basic residues" evidence="5">
    <location>
        <begin position="1047"/>
        <end position="1057"/>
    </location>
</feature>
<reference evidence="6 7" key="1">
    <citation type="journal article" date="2018" name="Cell">
        <title>The Chara Genome: Secondary Complexity and Implications for Plant Terrestrialization.</title>
        <authorList>
            <person name="Nishiyama T."/>
            <person name="Sakayama H."/>
            <person name="Vries J.D."/>
            <person name="Buschmann H."/>
            <person name="Saint-Marcoux D."/>
            <person name="Ullrich K.K."/>
            <person name="Haas F.B."/>
            <person name="Vanderstraeten L."/>
            <person name="Becker D."/>
            <person name="Lang D."/>
            <person name="Vosolsobe S."/>
            <person name="Rombauts S."/>
            <person name="Wilhelmsson P.K.I."/>
            <person name="Janitza P."/>
            <person name="Kern R."/>
            <person name="Heyl A."/>
            <person name="Rumpler F."/>
            <person name="Villalobos L.I.A.C."/>
            <person name="Clay J.M."/>
            <person name="Skokan R."/>
            <person name="Toyoda A."/>
            <person name="Suzuki Y."/>
            <person name="Kagoshima H."/>
            <person name="Schijlen E."/>
            <person name="Tajeshwar N."/>
            <person name="Catarino B."/>
            <person name="Hetherington A.J."/>
            <person name="Saltykova A."/>
            <person name="Bonnot C."/>
            <person name="Breuninger H."/>
            <person name="Symeonidi A."/>
            <person name="Radhakrishnan G.V."/>
            <person name="Van Nieuwerburgh F."/>
            <person name="Deforce D."/>
            <person name="Chang C."/>
            <person name="Karol K.G."/>
            <person name="Hedrich R."/>
            <person name="Ulvskov P."/>
            <person name="Glockner G."/>
            <person name="Delwiche C.F."/>
            <person name="Petrasek J."/>
            <person name="Van de Peer Y."/>
            <person name="Friml J."/>
            <person name="Beilby M."/>
            <person name="Dolan L."/>
            <person name="Kohara Y."/>
            <person name="Sugano S."/>
            <person name="Fujiyama A."/>
            <person name="Delaux P.-M."/>
            <person name="Quint M."/>
            <person name="TheiBen G."/>
            <person name="Hagemann M."/>
            <person name="Harholt J."/>
            <person name="Dunand C."/>
            <person name="Zachgo S."/>
            <person name="Langdale J."/>
            <person name="Maumus F."/>
            <person name="Straeten D.V.D."/>
            <person name="Gould S.B."/>
            <person name="Rensing S.A."/>
        </authorList>
    </citation>
    <scope>NUCLEOTIDE SEQUENCE [LARGE SCALE GENOMIC DNA]</scope>
    <source>
        <strain evidence="6 7">S276</strain>
    </source>
</reference>
<feature type="compositionally biased region" description="Acidic residues" evidence="5">
    <location>
        <begin position="144"/>
        <end position="191"/>
    </location>
</feature>
<evidence type="ECO:0008006" key="8">
    <source>
        <dbReference type="Google" id="ProtNLM"/>
    </source>
</evidence>
<evidence type="ECO:0000313" key="6">
    <source>
        <dbReference type="EMBL" id="GBG74923.1"/>
    </source>
</evidence>
<feature type="compositionally biased region" description="Acidic residues" evidence="5">
    <location>
        <begin position="81"/>
        <end position="103"/>
    </location>
</feature>
<feature type="compositionally biased region" description="Basic residues" evidence="5">
    <location>
        <begin position="942"/>
        <end position="953"/>
    </location>
</feature>
<keyword evidence="4" id="KW-0175">Coiled coil</keyword>
<feature type="coiled-coil region" evidence="4">
    <location>
        <begin position="685"/>
        <end position="712"/>
    </location>
</feature>
<keyword evidence="7" id="KW-1185">Reference proteome</keyword>
<feature type="compositionally biased region" description="Basic residues" evidence="5">
    <location>
        <begin position="198"/>
        <end position="209"/>
    </location>
</feature>
<accession>A0A388KYA3</accession>
<evidence type="ECO:0000256" key="3">
    <source>
        <dbReference type="ARBA" id="ARBA00023242"/>
    </source>
</evidence>
<organism evidence="6 7">
    <name type="scientific">Chara braunii</name>
    <name type="common">Braun's stonewort</name>
    <dbReference type="NCBI Taxonomy" id="69332"/>
    <lineage>
        <taxon>Eukaryota</taxon>
        <taxon>Viridiplantae</taxon>
        <taxon>Streptophyta</taxon>
        <taxon>Charophyceae</taxon>
        <taxon>Charales</taxon>
        <taxon>Characeae</taxon>
        <taxon>Chara</taxon>
    </lineage>
</organism>
<keyword evidence="3" id="KW-0539">Nucleus</keyword>
<dbReference type="PANTHER" id="PTHR14150:SF12">
    <property type="entry name" value="U3 SMALL NUCLEOLAR RNA-ASSOCIATED PROTEIN 14 HOMOLOG A"/>
    <property type="match status" value="1"/>
</dbReference>
<feature type="compositionally biased region" description="Basic and acidic residues" evidence="5">
    <location>
        <begin position="217"/>
        <end position="234"/>
    </location>
</feature>
<feature type="compositionally biased region" description="Basic and acidic residues" evidence="5">
    <location>
        <begin position="296"/>
        <end position="306"/>
    </location>
</feature>
<feature type="compositionally biased region" description="Acidic residues" evidence="5">
    <location>
        <begin position="238"/>
        <end position="278"/>
    </location>
</feature>
<feature type="region of interest" description="Disordered" evidence="5">
    <location>
        <begin position="603"/>
        <end position="650"/>
    </location>
</feature>
<feature type="region of interest" description="Disordered" evidence="5">
    <location>
        <begin position="713"/>
        <end position="1008"/>
    </location>
</feature>
<dbReference type="InterPro" id="IPR006709">
    <property type="entry name" value="SSU_processome_Utp14"/>
</dbReference>
<feature type="compositionally biased region" description="Acidic residues" evidence="5">
    <location>
        <begin position="1077"/>
        <end position="1094"/>
    </location>
</feature>
<keyword evidence="2" id="KW-0597">Phosphoprotein</keyword>